<gene>
    <name evidence="10" type="ORF">KHLLAP_LOCUS3553</name>
</gene>
<evidence type="ECO:0000256" key="8">
    <source>
        <dbReference type="SAM" id="MobiDB-lite"/>
    </source>
</evidence>
<evidence type="ECO:0000256" key="7">
    <source>
        <dbReference type="PROSITE-ProRule" id="PRU00042"/>
    </source>
</evidence>
<dbReference type="FunFam" id="3.30.160.60:FF:000624">
    <property type="entry name" value="zinc finger protein 697"/>
    <property type="match status" value="1"/>
</dbReference>
<dbReference type="AlphaFoldDB" id="A0AAI8VDW8"/>
<feature type="compositionally biased region" description="Polar residues" evidence="8">
    <location>
        <begin position="1"/>
        <end position="12"/>
    </location>
</feature>
<dbReference type="PROSITE" id="PS50157">
    <property type="entry name" value="ZINC_FINGER_C2H2_2"/>
    <property type="match status" value="3"/>
</dbReference>
<dbReference type="PANTHER" id="PTHR24394">
    <property type="entry name" value="ZINC FINGER PROTEIN"/>
    <property type="match status" value="1"/>
</dbReference>
<evidence type="ECO:0000256" key="3">
    <source>
        <dbReference type="ARBA" id="ARBA00022737"/>
    </source>
</evidence>
<comment type="subcellular location">
    <subcellularLocation>
        <location evidence="1">Nucleus</location>
    </subcellularLocation>
</comment>
<sequence length="283" mass="31649">MPQSSVGTSNWRTVRPGPVADPKEASQQPLPQNPMRLIPFIGRPAALRRTRDSNKTKILRNADGSFPCPHCDRTFTQTGPLNRHQLIHTGERPHMCELCGKKFARADEFRIHFRLCSTRGKNPLPTAAQLPFSPPKPDAVRQSCLHLPIGKNTRVMILPNAEGRYPCPYPGCTKDYQRRNDARGHLRSHEKNRPVKKNDIQKEEGDASHVNGMSNVPDNLEEPSCGMGEMTNHSNPLYGLSPVRFAVDEYGTLGYDGGDPRVIPFDLIDPQLLPWSSSSRMDA</sequence>
<dbReference type="Proteomes" id="UP001295740">
    <property type="component" value="Unassembled WGS sequence"/>
</dbReference>
<dbReference type="InterPro" id="IPR013087">
    <property type="entry name" value="Znf_C2H2_type"/>
</dbReference>
<feature type="domain" description="C2H2-type" evidence="9">
    <location>
        <begin position="66"/>
        <end position="93"/>
    </location>
</feature>
<evidence type="ECO:0000313" key="10">
    <source>
        <dbReference type="EMBL" id="CAJ2503085.1"/>
    </source>
</evidence>
<reference evidence="10" key="1">
    <citation type="submission" date="2023-10" db="EMBL/GenBank/DDBJ databases">
        <authorList>
            <person name="Hackl T."/>
        </authorList>
    </citation>
    <scope>NUCLEOTIDE SEQUENCE</scope>
</reference>
<dbReference type="Pfam" id="PF00096">
    <property type="entry name" value="zf-C2H2"/>
    <property type="match status" value="2"/>
</dbReference>
<feature type="compositionally biased region" description="Basic and acidic residues" evidence="8">
    <location>
        <begin position="181"/>
        <end position="207"/>
    </location>
</feature>
<evidence type="ECO:0000256" key="4">
    <source>
        <dbReference type="ARBA" id="ARBA00022771"/>
    </source>
</evidence>
<feature type="region of interest" description="Disordered" evidence="8">
    <location>
        <begin position="1"/>
        <end position="35"/>
    </location>
</feature>
<feature type="region of interest" description="Disordered" evidence="8">
    <location>
        <begin position="181"/>
        <end position="230"/>
    </location>
</feature>
<dbReference type="PROSITE" id="PS00028">
    <property type="entry name" value="ZINC_FINGER_C2H2_1"/>
    <property type="match status" value="2"/>
</dbReference>
<dbReference type="SUPFAM" id="SSF57667">
    <property type="entry name" value="beta-beta-alpha zinc fingers"/>
    <property type="match status" value="1"/>
</dbReference>
<protein>
    <submittedName>
        <fullName evidence="10">Uu.00g104790.m01.CDS01</fullName>
    </submittedName>
</protein>
<keyword evidence="5" id="KW-0862">Zinc</keyword>
<dbReference type="GO" id="GO:0000981">
    <property type="term" value="F:DNA-binding transcription factor activity, RNA polymerase II-specific"/>
    <property type="evidence" value="ECO:0007669"/>
    <property type="project" value="TreeGrafter"/>
</dbReference>
<feature type="domain" description="C2H2-type" evidence="9">
    <location>
        <begin position="165"/>
        <end position="194"/>
    </location>
</feature>
<evidence type="ECO:0000313" key="11">
    <source>
        <dbReference type="Proteomes" id="UP001295740"/>
    </source>
</evidence>
<keyword evidence="11" id="KW-1185">Reference proteome</keyword>
<dbReference type="Gene3D" id="3.30.160.60">
    <property type="entry name" value="Classic Zinc Finger"/>
    <property type="match status" value="3"/>
</dbReference>
<dbReference type="InterPro" id="IPR036236">
    <property type="entry name" value="Znf_C2H2_sf"/>
</dbReference>
<dbReference type="GO" id="GO:0008270">
    <property type="term" value="F:zinc ion binding"/>
    <property type="evidence" value="ECO:0007669"/>
    <property type="project" value="UniProtKB-KW"/>
</dbReference>
<feature type="domain" description="C2H2-type" evidence="9">
    <location>
        <begin position="94"/>
        <end position="123"/>
    </location>
</feature>
<keyword evidence="2" id="KW-0479">Metal-binding</keyword>
<keyword evidence="6" id="KW-0539">Nucleus</keyword>
<dbReference type="FunFam" id="3.30.160.60:FF:000446">
    <property type="entry name" value="Zinc finger protein"/>
    <property type="match status" value="1"/>
</dbReference>
<evidence type="ECO:0000256" key="2">
    <source>
        <dbReference type="ARBA" id="ARBA00022723"/>
    </source>
</evidence>
<dbReference type="PANTHER" id="PTHR24394:SF29">
    <property type="entry name" value="MYONEURIN"/>
    <property type="match status" value="1"/>
</dbReference>
<proteinExistence type="predicted"/>
<name>A0AAI8VDW8_9PEZI</name>
<evidence type="ECO:0000259" key="9">
    <source>
        <dbReference type="PROSITE" id="PS50157"/>
    </source>
</evidence>
<dbReference type="SMART" id="SM00355">
    <property type="entry name" value="ZnF_C2H2"/>
    <property type="match status" value="3"/>
</dbReference>
<dbReference type="EMBL" id="CAUWAG010000004">
    <property type="protein sequence ID" value="CAJ2503085.1"/>
    <property type="molecule type" value="Genomic_DNA"/>
</dbReference>
<accession>A0AAI8VDW8</accession>
<organism evidence="10 11">
    <name type="scientific">Anthostomella pinea</name>
    <dbReference type="NCBI Taxonomy" id="933095"/>
    <lineage>
        <taxon>Eukaryota</taxon>
        <taxon>Fungi</taxon>
        <taxon>Dikarya</taxon>
        <taxon>Ascomycota</taxon>
        <taxon>Pezizomycotina</taxon>
        <taxon>Sordariomycetes</taxon>
        <taxon>Xylariomycetidae</taxon>
        <taxon>Xylariales</taxon>
        <taxon>Xylariaceae</taxon>
        <taxon>Anthostomella</taxon>
    </lineage>
</organism>
<evidence type="ECO:0000256" key="6">
    <source>
        <dbReference type="ARBA" id="ARBA00023242"/>
    </source>
</evidence>
<comment type="caution">
    <text evidence="10">The sequence shown here is derived from an EMBL/GenBank/DDBJ whole genome shotgun (WGS) entry which is preliminary data.</text>
</comment>
<evidence type="ECO:0000256" key="5">
    <source>
        <dbReference type="ARBA" id="ARBA00022833"/>
    </source>
</evidence>
<keyword evidence="4 7" id="KW-0863">Zinc-finger</keyword>
<evidence type="ECO:0000256" key="1">
    <source>
        <dbReference type="ARBA" id="ARBA00004123"/>
    </source>
</evidence>
<dbReference type="GO" id="GO:0005634">
    <property type="term" value="C:nucleus"/>
    <property type="evidence" value="ECO:0007669"/>
    <property type="project" value="UniProtKB-SubCell"/>
</dbReference>
<keyword evidence="3" id="KW-0677">Repeat</keyword>